<dbReference type="Gene3D" id="3.30.2010.10">
    <property type="entry name" value="Metalloproteases ('zincins'), catalytic domain"/>
    <property type="match status" value="1"/>
</dbReference>
<feature type="transmembrane region" description="Helical" evidence="12">
    <location>
        <begin position="183"/>
        <end position="201"/>
    </location>
</feature>
<reference evidence="14 15" key="1">
    <citation type="submission" date="2019-07" db="EMBL/GenBank/DDBJ databases">
        <title>R&amp;d 2014.</title>
        <authorList>
            <person name="Klenk H.-P."/>
        </authorList>
    </citation>
    <scope>NUCLEOTIDE SEQUENCE [LARGE SCALE GENOMIC DNA]</scope>
    <source>
        <strain evidence="14 15">DSM 43194</strain>
    </source>
</reference>
<dbReference type="PANTHER" id="PTHR43221">
    <property type="entry name" value="PROTEASE HTPX"/>
    <property type="match status" value="1"/>
</dbReference>
<evidence type="ECO:0000313" key="15">
    <source>
        <dbReference type="Proteomes" id="UP000317303"/>
    </source>
</evidence>
<evidence type="ECO:0000256" key="6">
    <source>
        <dbReference type="ARBA" id="ARBA00022801"/>
    </source>
</evidence>
<feature type="transmembrane region" description="Helical" evidence="12">
    <location>
        <begin position="17"/>
        <end position="40"/>
    </location>
</feature>
<name>A0A660C7E5_9PSEU</name>
<dbReference type="GO" id="GO:0046872">
    <property type="term" value="F:metal ion binding"/>
    <property type="evidence" value="ECO:0007669"/>
    <property type="project" value="UniProtKB-KW"/>
</dbReference>
<organism evidence="14 15">
    <name type="scientific">Prauserella rugosa</name>
    <dbReference type="NCBI Taxonomy" id="43354"/>
    <lineage>
        <taxon>Bacteria</taxon>
        <taxon>Bacillati</taxon>
        <taxon>Actinomycetota</taxon>
        <taxon>Actinomycetes</taxon>
        <taxon>Pseudonocardiales</taxon>
        <taxon>Pseudonocardiaceae</taxon>
        <taxon>Prauserella</taxon>
    </lineage>
</organism>
<keyword evidence="8 12" id="KW-1133">Transmembrane helix</keyword>
<keyword evidence="6" id="KW-0378">Hydrolase</keyword>
<feature type="transmembrane region" description="Helical" evidence="12">
    <location>
        <begin position="52"/>
        <end position="71"/>
    </location>
</feature>
<evidence type="ECO:0000256" key="9">
    <source>
        <dbReference type="ARBA" id="ARBA00023049"/>
    </source>
</evidence>
<dbReference type="Proteomes" id="UP000317303">
    <property type="component" value="Unassembled WGS sequence"/>
</dbReference>
<feature type="compositionally biased region" description="Low complexity" evidence="11">
    <location>
        <begin position="410"/>
        <end position="420"/>
    </location>
</feature>
<evidence type="ECO:0000256" key="8">
    <source>
        <dbReference type="ARBA" id="ARBA00022989"/>
    </source>
</evidence>
<comment type="caution">
    <text evidence="14">The sequence shown here is derived from an EMBL/GenBank/DDBJ whole genome shotgun (WGS) entry which is preliminary data.</text>
</comment>
<keyword evidence="5" id="KW-0479">Metal-binding</keyword>
<dbReference type="PANTHER" id="PTHR43221:SF2">
    <property type="entry name" value="PROTEASE HTPX HOMOLOG"/>
    <property type="match status" value="1"/>
</dbReference>
<dbReference type="OrthoDB" id="15218at2"/>
<accession>A0A660C7E5</accession>
<keyword evidence="2" id="KW-1003">Cell membrane</keyword>
<feature type="region of interest" description="Disordered" evidence="11">
    <location>
        <begin position="383"/>
        <end position="420"/>
    </location>
</feature>
<evidence type="ECO:0000256" key="3">
    <source>
        <dbReference type="ARBA" id="ARBA00022670"/>
    </source>
</evidence>
<evidence type="ECO:0000256" key="4">
    <source>
        <dbReference type="ARBA" id="ARBA00022692"/>
    </source>
</evidence>
<evidence type="ECO:0000256" key="7">
    <source>
        <dbReference type="ARBA" id="ARBA00022833"/>
    </source>
</evidence>
<sequence length="676" mass="70107">MNFFERQDEVRKASTRLVWLFIAAVVAVVVVVDLAVFVFFRLDTKPTNQLVGTLVLASVGMLLVIGGTSLVRTMMLRRQGGGAVARSVGGLPVPQDTADPALRRLRNVVEEISIASGTPVPELYVLPHEAGINAFAAGWSPANAAVAVTQGALDRLNRDELQGVIAHEFSHVVNGDMRLNMKLIGVLAGLVGLAVVGRVLLGTGGRGGSNKGGAAPFILFGLVLMIVGFIGVFAGRIIKAAVSRQREYLADASAVQFTRQSAGLAGALKKIGGLPTGSRLRAGKTDDVSHMLFGEGGKRRSWLATHPPLPERIRQLDPTFDPNELDRLGRRWAEQPPSGMHEDAALGLAPAPASPPAAPPVGHVPAAHASAVAGTVGTMGGLAPAGGQDTVQGAGGPGAGHAAGPGAAPGAGQPAQDQGAGVLSRIPEAFLHRAHSPDAAVPLVFGLLLSTHPEVRGRQYHLIASRWGGPLADAAWQDGGALTQLDPALRLPLAEVAFPALRQRPPQAVDALRDTVGALAAADGRTSVFEYCFAALLGRELHEAVHQQPPWGRRRSTLASAQQSVAILLAVLAAVGNPDPAAGERAFRAGMERVAPGSALPFAPPPQGPQVLDQVWPALDGLSGRDTQVLVEAVVTVIADNGVLTVGESELLRTVCSMLHCPMPPLPVTLASGHHG</sequence>
<keyword evidence="4 12" id="KW-0812">Transmembrane</keyword>
<proteinExistence type="predicted"/>
<dbReference type="GO" id="GO:0006508">
    <property type="term" value="P:proteolysis"/>
    <property type="evidence" value="ECO:0007669"/>
    <property type="project" value="UniProtKB-KW"/>
</dbReference>
<dbReference type="InterPro" id="IPR001915">
    <property type="entry name" value="Peptidase_M48"/>
</dbReference>
<evidence type="ECO:0000256" key="2">
    <source>
        <dbReference type="ARBA" id="ARBA00022475"/>
    </source>
</evidence>
<gene>
    <name evidence="14" type="ORF">JD82_01089</name>
</gene>
<dbReference type="InterPro" id="IPR050083">
    <property type="entry name" value="HtpX_protease"/>
</dbReference>
<keyword evidence="15" id="KW-1185">Reference proteome</keyword>
<feature type="compositionally biased region" description="Gly residues" evidence="11">
    <location>
        <begin position="393"/>
        <end position="409"/>
    </location>
</feature>
<dbReference type="GO" id="GO:0004222">
    <property type="term" value="F:metalloendopeptidase activity"/>
    <property type="evidence" value="ECO:0007669"/>
    <property type="project" value="InterPro"/>
</dbReference>
<dbReference type="Pfam" id="PF01435">
    <property type="entry name" value="Peptidase_M48"/>
    <property type="match status" value="1"/>
</dbReference>
<comment type="cofactor">
    <cofactor evidence="1">
        <name>Zn(2+)</name>
        <dbReference type="ChEBI" id="CHEBI:29105"/>
    </cofactor>
</comment>
<dbReference type="EMBL" id="VLJV01000001">
    <property type="protein sequence ID" value="TWH19266.1"/>
    <property type="molecule type" value="Genomic_DNA"/>
</dbReference>
<keyword evidence="10 12" id="KW-0472">Membrane</keyword>
<feature type="region of interest" description="Disordered" evidence="11">
    <location>
        <begin position="333"/>
        <end position="362"/>
    </location>
</feature>
<keyword evidence="3 14" id="KW-0645">Protease</keyword>
<evidence type="ECO:0000256" key="1">
    <source>
        <dbReference type="ARBA" id="ARBA00001947"/>
    </source>
</evidence>
<evidence type="ECO:0000256" key="11">
    <source>
        <dbReference type="SAM" id="MobiDB-lite"/>
    </source>
</evidence>
<evidence type="ECO:0000256" key="10">
    <source>
        <dbReference type="ARBA" id="ARBA00023136"/>
    </source>
</evidence>
<dbReference type="RefSeq" id="WP_030532718.1">
    <property type="nucleotide sequence ID" value="NZ_JOIJ01000009.1"/>
</dbReference>
<protein>
    <submittedName>
        <fullName evidence="14">Zn-dependent protease with chaperone function</fullName>
    </submittedName>
</protein>
<dbReference type="CDD" id="cd07340">
    <property type="entry name" value="M48B_Htpx_like"/>
    <property type="match status" value="1"/>
</dbReference>
<evidence type="ECO:0000313" key="14">
    <source>
        <dbReference type="EMBL" id="TWH19266.1"/>
    </source>
</evidence>
<evidence type="ECO:0000256" key="12">
    <source>
        <dbReference type="SAM" id="Phobius"/>
    </source>
</evidence>
<evidence type="ECO:0000256" key="5">
    <source>
        <dbReference type="ARBA" id="ARBA00022723"/>
    </source>
</evidence>
<dbReference type="AlphaFoldDB" id="A0A660C7E5"/>
<feature type="transmembrane region" description="Helical" evidence="12">
    <location>
        <begin position="213"/>
        <end position="238"/>
    </location>
</feature>
<keyword evidence="7" id="KW-0862">Zinc</keyword>
<keyword evidence="9" id="KW-0482">Metalloprotease</keyword>
<evidence type="ECO:0000259" key="13">
    <source>
        <dbReference type="Pfam" id="PF01435"/>
    </source>
</evidence>
<feature type="domain" description="Peptidase M48" evidence="13">
    <location>
        <begin position="103"/>
        <end position="317"/>
    </location>
</feature>